<feature type="domain" description="Polysaccharide chain length determinant N-terminal" evidence="7">
    <location>
        <begin position="15"/>
        <end position="80"/>
    </location>
</feature>
<reference evidence="9 10" key="1">
    <citation type="journal article" date="2013" name="Genome Announc.">
        <title>Draft genome sequence of Serratia sp. strain ATCC 39006, a model bacterium for analysis of the biosynthesis and regulation of prodigiosin, a carbapenem, and gas vesicles.</title>
        <authorList>
            <person name="Fineran P.C."/>
            <person name="Iglesias Cans M.C."/>
            <person name="Ramsay J.P."/>
            <person name="Wilf N.M."/>
            <person name="Cossyleon D."/>
            <person name="McNeil M.B."/>
            <person name="Williamson N.R."/>
            <person name="Monson R.E."/>
            <person name="Becher S.A."/>
            <person name="Stanton J.A."/>
            <person name="Brugger K."/>
            <person name="Brown S.D."/>
            <person name="Salmond G.P."/>
        </authorList>
    </citation>
    <scope>NUCLEOTIDE SEQUENCE [LARGE SCALE GENOMIC DNA]</scope>
    <source>
        <strain evidence="9">ATCC 39006</strain>
        <strain evidence="10">ATCC 39006 / SC 11482</strain>
    </source>
</reference>
<keyword evidence="10" id="KW-1185">Reference proteome</keyword>
<organism evidence="9 10">
    <name type="scientific">Serratia sp. (strain ATCC 39006)</name>
    <name type="common">Prodigiosinella confusarubida</name>
    <dbReference type="NCBI Taxonomy" id="104623"/>
    <lineage>
        <taxon>Bacteria</taxon>
        <taxon>Pseudomonadati</taxon>
        <taxon>Pseudomonadota</taxon>
        <taxon>Gammaproteobacteria</taxon>
        <taxon>Enterobacterales</taxon>
        <taxon>Pectobacteriaceae</taxon>
        <taxon>Prodigiosinella</taxon>
    </lineage>
</organism>
<evidence type="ECO:0000256" key="3">
    <source>
        <dbReference type="ARBA" id="ARBA00022692"/>
    </source>
</evidence>
<dbReference type="HAMAP" id="MF_02025">
    <property type="entry name" value="WzzE"/>
    <property type="match status" value="1"/>
</dbReference>
<dbReference type="EMBL" id="CP025084">
    <property type="protein sequence ID" value="AUH03335.1"/>
    <property type="molecule type" value="Genomic_DNA"/>
</dbReference>
<comment type="function">
    <text evidence="6">Modulates the polysaccharide chain length of enterobacterial common antigen (ECA).</text>
</comment>
<evidence type="ECO:0000313" key="9">
    <source>
        <dbReference type="EMBL" id="AUH03335.1"/>
    </source>
</evidence>
<evidence type="ECO:0000259" key="7">
    <source>
        <dbReference type="Pfam" id="PF02706"/>
    </source>
</evidence>
<dbReference type="Proteomes" id="UP000233778">
    <property type="component" value="Chromosome"/>
</dbReference>
<dbReference type="KEGG" id="sera:Ser39006_003815"/>
<dbReference type="KEGG" id="serq:CWC46_03815"/>
<dbReference type="InterPro" id="IPR003856">
    <property type="entry name" value="LPS_length_determ_N"/>
</dbReference>
<dbReference type="UniPathway" id="UPA00566"/>
<evidence type="ECO:0000256" key="1">
    <source>
        <dbReference type="ARBA" id="ARBA00004651"/>
    </source>
</evidence>
<gene>
    <name evidence="6" type="primary">wzzE</name>
    <name evidence="8" type="ORF">CWC46_03815</name>
    <name evidence="9" type="ORF">Ser39006_003815</name>
</gene>
<evidence type="ECO:0000256" key="6">
    <source>
        <dbReference type="HAMAP-Rule" id="MF_02025"/>
    </source>
</evidence>
<dbReference type="Pfam" id="PF02706">
    <property type="entry name" value="Wzz"/>
    <property type="match status" value="1"/>
</dbReference>
<dbReference type="NCBIfam" id="NF008645">
    <property type="entry name" value="PRK11638.1"/>
    <property type="match status" value="1"/>
</dbReference>
<evidence type="ECO:0000256" key="4">
    <source>
        <dbReference type="ARBA" id="ARBA00022989"/>
    </source>
</evidence>
<keyword evidence="6" id="KW-0997">Cell inner membrane</keyword>
<dbReference type="OrthoDB" id="9775724at2"/>
<dbReference type="InterPro" id="IPR050445">
    <property type="entry name" value="Bact_polysacc_biosynth/exp"/>
</dbReference>
<dbReference type="PANTHER" id="PTHR32309">
    <property type="entry name" value="TYROSINE-PROTEIN KINASE"/>
    <property type="match status" value="1"/>
</dbReference>
<keyword evidence="2 6" id="KW-1003">Cell membrane</keyword>
<sequence>MRTDNISVLDEQLENTLDLRGVFCALWCGKVWVLGITALFVLFAVIYSYLAPQKWGAIAVTDKPTVNMLNGFYSQQQFLRNLGTKAFPVSGPESPSVAADVYAEFIMQLAAYDTQRDFWLQSEYYLSRKEGNRKADAILLDKLINNIQFTSHNDVKKTNDSVKLTAETATDADMLLRQYINFSNQRAITHLNDELKGLWIAKTTFIRSQIKQQEAVSQAIYNRELHNVEQGLTIARQQGINHNQTSKLPDALPVSEMFLLGTPVLMARLASLKANGPQYDIDYDQNRAILTILDAGPTLNKNIQTYRYLRTPEEPVKRDSPRRLFLLAMWGAIGLLIGAGVALVRHPR</sequence>
<dbReference type="PANTHER" id="PTHR32309:SF16">
    <property type="entry name" value="ECA POLYSACCHARIDE CHAIN LENGTH MODULATION PROTEIN"/>
    <property type="match status" value="1"/>
</dbReference>
<comment type="similarity">
    <text evidence="6">Belongs to the WzzB/Cld/Rol family.</text>
</comment>
<keyword evidence="4 6" id="KW-1133">Transmembrane helix</keyword>
<comment type="pathway">
    <text evidence="6">Bacterial outer membrane biogenesis; enterobacterial common antigen biosynthesis.</text>
</comment>
<evidence type="ECO:0000256" key="5">
    <source>
        <dbReference type="ARBA" id="ARBA00023136"/>
    </source>
</evidence>
<comment type="subcellular location">
    <subcellularLocation>
        <location evidence="6">Cell inner membrane</location>
        <topology evidence="6">Multi-pass membrane protein</topology>
    </subcellularLocation>
    <subcellularLocation>
        <location evidence="1">Cell membrane</location>
        <topology evidence="1">Multi-pass membrane protein</topology>
    </subcellularLocation>
</comment>
<keyword evidence="5 6" id="KW-0472">Membrane</keyword>
<dbReference type="GO" id="GO:0004713">
    <property type="term" value="F:protein tyrosine kinase activity"/>
    <property type="evidence" value="ECO:0007669"/>
    <property type="project" value="TreeGrafter"/>
</dbReference>
<dbReference type="GO" id="GO:0005886">
    <property type="term" value="C:plasma membrane"/>
    <property type="evidence" value="ECO:0007669"/>
    <property type="project" value="UniProtKB-SubCell"/>
</dbReference>
<dbReference type="RefSeq" id="WP_021013522.1">
    <property type="nucleotide sequence ID" value="NZ_CP025084.1"/>
</dbReference>
<dbReference type="EMBL" id="CP025085">
    <property type="protein sequence ID" value="AUG99020.1"/>
    <property type="molecule type" value="Genomic_DNA"/>
</dbReference>
<evidence type="ECO:0000313" key="10">
    <source>
        <dbReference type="Proteomes" id="UP000017700"/>
    </source>
</evidence>
<feature type="transmembrane region" description="Helical" evidence="6">
    <location>
        <begin position="324"/>
        <end position="344"/>
    </location>
</feature>
<comment type="subunit">
    <text evidence="6">Probably part of a complex composed of WzxE, WzyE and WzzE.</text>
</comment>
<evidence type="ECO:0000313" key="11">
    <source>
        <dbReference type="Proteomes" id="UP000233778"/>
    </source>
</evidence>
<name>A0A2I5TFI9_SERS3</name>
<feature type="transmembrane region" description="Helical" evidence="6">
    <location>
        <begin position="31"/>
        <end position="50"/>
    </location>
</feature>
<dbReference type="GO" id="GO:0009246">
    <property type="term" value="P:enterobacterial common antigen biosynthetic process"/>
    <property type="evidence" value="ECO:0007669"/>
    <property type="project" value="UniProtKB-UniRule"/>
</dbReference>
<dbReference type="Gene3D" id="3.30.1890.10">
    <property type="entry name" value="FepE-like"/>
    <property type="match status" value="1"/>
</dbReference>
<dbReference type="AlphaFoldDB" id="A0A2I5TFI9"/>
<dbReference type="Proteomes" id="UP000017700">
    <property type="component" value="Chromosome"/>
</dbReference>
<evidence type="ECO:0000256" key="2">
    <source>
        <dbReference type="ARBA" id="ARBA00022475"/>
    </source>
</evidence>
<accession>A0A2I5TFI9</accession>
<keyword evidence="3 6" id="KW-0812">Transmembrane</keyword>
<reference evidence="9" key="4">
    <citation type="submission" date="2017-11" db="EMBL/GenBank/DDBJ databases">
        <title>Complete genome sequence of Serratia sp. ATCC 39006.</title>
        <authorList>
            <person name="Hampton H.G."/>
            <person name="Jackson S.A."/>
            <person name="Jauregui R."/>
            <person name="Poulter G.T.M."/>
            <person name="Salmond G.P.C."/>
            <person name="Fineran P.C."/>
        </authorList>
    </citation>
    <scope>NUCLEOTIDE SEQUENCE</scope>
    <source>
        <strain evidence="9">ATCC 39006</strain>
    </source>
</reference>
<reference evidence="8 11" key="3">
    <citation type="submission" date="2017-11" db="EMBL/GenBank/DDBJ databases">
        <title>Complete genome sequence of Serratia sp. ATCC 39006 LacA.</title>
        <authorList>
            <person name="Hampton H.G."/>
            <person name="Jackson S.A."/>
            <person name="Jauregui R."/>
            <person name="Poulter G.T.M."/>
            <person name="Salmond G.P.C."/>
            <person name="Fineran P.C."/>
        </authorList>
    </citation>
    <scope>NUCLEOTIDE SEQUENCE [LARGE SCALE GENOMIC DNA]</scope>
    <source>
        <strain evidence="8 11">ATCC 39006</strain>
    </source>
</reference>
<evidence type="ECO:0000313" key="8">
    <source>
        <dbReference type="EMBL" id="AUG99020.1"/>
    </source>
</evidence>
<proteinExistence type="inferred from homology"/>
<dbReference type="STRING" id="104623.Ser39006_00245"/>
<dbReference type="SUPFAM" id="SSF160355">
    <property type="entry name" value="Bacterial polysaccharide co-polymerase-like"/>
    <property type="match status" value="1"/>
</dbReference>
<dbReference type="InterPro" id="IPR032895">
    <property type="entry name" value="WzzE"/>
</dbReference>
<protein>
    <recommendedName>
        <fullName evidence="6">ECA polysaccharide chain length modulation protein</fullName>
    </recommendedName>
</protein>
<reference evidence="9" key="2">
    <citation type="submission" date="2013-09" db="EMBL/GenBank/DDBJ databases">
        <authorList>
            <person name="Wang G."/>
            <person name="Yang Y."/>
            <person name="Su Y."/>
        </authorList>
    </citation>
    <scope>NUCLEOTIDE SEQUENCE</scope>
    <source>
        <strain evidence="9">ATCC 39006</strain>
    </source>
</reference>